<accession>A0A942ZAB2</accession>
<sequence length="468" mass="54991">MINSSIGSVFLTKKKEYIIIFISKKNELLYKVFNEENQNIKSDTLIKKNVIDFSADLDQNDNIHITHLDKEGNFLYSILKEDNIKNNILKKFNLNSNKYKEFKIKATENNIDILYLSNDVLNPNLWTINHLKVNREGWLKNNVITFVAHNKTKTYSIAQDKYLNIHVIYLHKYESKHHVNYISYNSILGKWINRPTKLSEEDEDNYSPEIHVDSKDNLHALWISNETIVHKVLPLVNSYKKNWKFISTDNSRVEGLPIITESKDGIYIAGINNETNSIAIFKNENKNNIHNKDISLNSFQYYNYLHNFNNSSYISGNYILGDITNHINIIYPNILMFSNNISKKELKEIKTTKKEDIIIEEELNNIDVNFNTIDIKKINEELDSKLVPLEEELFNEDINIYVEKLNEIINREIEEKLAISQTLIKLNGINEDTLLKLEKLSAEIYETNKYIENIKNRSFWQKIVDIFK</sequence>
<protein>
    <submittedName>
        <fullName evidence="1">Uncharacterized protein</fullName>
    </submittedName>
</protein>
<organism evidence="1 2">
    <name type="scientific">Anaeromonas frigoriresistens</name>
    <dbReference type="NCBI Taxonomy" id="2683708"/>
    <lineage>
        <taxon>Bacteria</taxon>
        <taxon>Bacillati</taxon>
        <taxon>Bacillota</taxon>
        <taxon>Tissierellia</taxon>
        <taxon>Tissierellales</taxon>
        <taxon>Thermohalobacteraceae</taxon>
        <taxon>Anaeromonas</taxon>
    </lineage>
</organism>
<name>A0A942ZAB2_9FIRM</name>
<dbReference type="EMBL" id="WSFT01000053">
    <property type="protein sequence ID" value="MBS4540054.1"/>
    <property type="molecule type" value="Genomic_DNA"/>
</dbReference>
<dbReference type="Proteomes" id="UP000724672">
    <property type="component" value="Unassembled WGS sequence"/>
</dbReference>
<evidence type="ECO:0000313" key="2">
    <source>
        <dbReference type="Proteomes" id="UP000724672"/>
    </source>
</evidence>
<dbReference type="RefSeq" id="WP_203367950.1">
    <property type="nucleotide sequence ID" value="NZ_WSFT01000053.1"/>
</dbReference>
<proteinExistence type="predicted"/>
<gene>
    <name evidence="1" type="ORF">GOQ27_16370</name>
</gene>
<keyword evidence="2" id="KW-1185">Reference proteome</keyword>
<evidence type="ECO:0000313" key="1">
    <source>
        <dbReference type="EMBL" id="MBS4540054.1"/>
    </source>
</evidence>
<reference evidence="1" key="1">
    <citation type="submission" date="2019-12" db="EMBL/GenBank/DDBJ databases">
        <title>Clostridiaceae gen. nov. sp. nov., isolated from sediment in Xinjiang, China.</title>
        <authorList>
            <person name="Zhang R."/>
        </authorList>
    </citation>
    <scope>NUCLEOTIDE SEQUENCE</scope>
    <source>
        <strain evidence="1">D2Q-11</strain>
    </source>
</reference>
<comment type="caution">
    <text evidence="1">The sequence shown here is derived from an EMBL/GenBank/DDBJ whole genome shotgun (WGS) entry which is preliminary data.</text>
</comment>
<dbReference type="AlphaFoldDB" id="A0A942ZAB2"/>